<evidence type="ECO:0000313" key="2">
    <source>
        <dbReference type="Proteomes" id="UP001527882"/>
    </source>
</evidence>
<comment type="caution">
    <text evidence="1">The sequence shown here is derived from an EMBL/GenBank/DDBJ whole genome shotgun (WGS) entry which is preliminary data.</text>
</comment>
<organism evidence="1 2">
    <name type="scientific">Paenibacillus gyeongsangnamensis</name>
    <dbReference type="NCBI Taxonomy" id="3388067"/>
    <lineage>
        <taxon>Bacteria</taxon>
        <taxon>Bacillati</taxon>
        <taxon>Bacillota</taxon>
        <taxon>Bacilli</taxon>
        <taxon>Bacillales</taxon>
        <taxon>Paenibacillaceae</taxon>
        <taxon>Paenibacillus</taxon>
    </lineage>
</organism>
<protein>
    <submittedName>
        <fullName evidence="1">Histidine phosphatase family protein</fullName>
    </submittedName>
</protein>
<sequence length="143" mass="15850">MKKGEAIWLTREGLRQAAQLRERLKTIKWDGVISSSSPRAVRTAELISGINPEHSGTGLSAMKDILSTFKGGNVLVVSHRITLKVIMNYYSGNTLSDIARIPDIKPASLNKMVLKDDKSVIELYGDTTHYAIDVDTTHPKEEE</sequence>
<proteinExistence type="predicted"/>
<dbReference type="InterPro" id="IPR029033">
    <property type="entry name" value="His_PPase_superfam"/>
</dbReference>
<dbReference type="Gene3D" id="3.40.50.1240">
    <property type="entry name" value="Phosphoglycerate mutase-like"/>
    <property type="match status" value="2"/>
</dbReference>
<evidence type="ECO:0000313" key="1">
    <source>
        <dbReference type="EMBL" id="MCZ8511696.1"/>
    </source>
</evidence>
<dbReference type="Pfam" id="PF00300">
    <property type="entry name" value="His_Phos_1"/>
    <property type="match status" value="2"/>
</dbReference>
<dbReference type="InterPro" id="IPR013078">
    <property type="entry name" value="His_Pase_superF_clade-1"/>
</dbReference>
<keyword evidence="2" id="KW-1185">Reference proteome</keyword>
<dbReference type="EMBL" id="JAQAGZ010000002">
    <property type="protein sequence ID" value="MCZ8511696.1"/>
    <property type="molecule type" value="Genomic_DNA"/>
</dbReference>
<accession>A0ABT4Q4D2</accession>
<dbReference type="CDD" id="cd07067">
    <property type="entry name" value="HP_PGM_like"/>
    <property type="match status" value="1"/>
</dbReference>
<dbReference type="SUPFAM" id="SSF53254">
    <property type="entry name" value="Phosphoglycerate mutase-like"/>
    <property type="match status" value="1"/>
</dbReference>
<reference evidence="1 2" key="1">
    <citation type="submission" date="2022-12" db="EMBL/GenBank/DDBJ databases">
        <title>Draft genome sequence of Paenibacillus sp. dW9.</title>
        <authorList>
            <person name="Choi E.-W."/>
            <person name="Kim D.-U."/>
        </authorList>
    </citation>
    <scope>NUCLEOTIDE SEQUENCE [LARGE SCALE GENOMIC DNA]</scope>
    <source>
        <strain evidence="2">dW9</strain>
    </source>
</reference>
<name>A0ABT4Q4D2_9BACL</name>
<gene>
    <name evidence="1" type="ORF">O9H85_04495</name>
</gene>
<dbReference type="RefSeq" id="WP_269880091.1">
    <property type="nucleotide sequence ID" value="NZ_JAQAGZ010000002.1"/>
</dbReference>
<dbReference type="Proteomes" id="UP001527882">
    <property type="component" value="Unassembled WGS sequence"/>
</dbReference>